<feature type="transmembrane region" description="Helical" evidence="1">
    <location>
        <begin position="91"/>
        <end position="109"/>
    </location>
</feature>
<evidence type="ECO:0000313" key="3">
    <source>
        <dbReference type="Proteomes" id="UP000578112"/>
    </source>
</evidence>
<keyword evidence="1" id="KW-0472">Membrane</keyword>
<feature type="transmembrane region" description="Helical" evidence="1">
    <location>
        <begin position="63"/>
        <end position="84"/>
    </location>
</feature>
<gene>
    <name evidence="2" type="ORF">BJ971_004793</name>
</gene>
<organism evidence="2 3">
    <name type="scientific">Actinoplanes digitatis</name>
    <dbReference type="NCBI Taxonomy" id="1868"/>
    <lineage>
        <taxon>Bacteria</taxon>
        <taxon>Bacillati</taxon>
        <taxon>Actinomycetota</taxon>
        <taxon>Actinomycetes</taxon>
        <taxon>Micromonosporales</taxon>
        <taxon>Micromonosporaceae</taxon>
        <taxon>Actinoplanes</taxon>
    </lineage>
</organism>
<feature type="transmembrane region" description="Helical" evidence="1">
    <location>
        <begin position="115"/>
        <end position="134"/>
    </location>
</feature>
<feature type="transmembrane region" description="Helical" evidence="1">
    <location>
        <begin position="169"/>
        <end position="187"/>
    </location>
</feature>
<evidence type="ECO:0000313" key="2">
    <source>
        <dbReference type="EMBL" id="MBB4764237.1"/>
    </source>
</evidence>
<proteinExistence type="predicted"/>
<evidence type="ECO:0000256" key="1">
    <source>
        <dbReference type="SAM" id="Phobius"/>
    </source>
</evidence>
<dbReference type="EMBL" id="JACHNH010000001">
    <property type="protein sequence ID" value="MBB4764237.1"/>
    <property type="molecule type" value="Genomic_DNA"/>
</dbReference>
<comment type="caution">
    <text evidence="2">The sequence shown here is derived from an EMBL/GenBank/DDBJ whole genome shotgun (WGS) entry which is preliminary data.</text>
</comment>
<dbReference type="RefSeq" id="WP_184995443.1">
    <property type="nucleotide sequence ID" value="NZ_BOMK01000048.1"/>
</dbReference>
<feature type="transmembrane region" description="Helical" evidence="1">
    <location>
        <begin position="146"/>
        <end position="163"/>
    </location>
</feature>
<accession>A0A7W7I0R6</accession>
<dbReference type="Proteomes" id="UP000578112">
    <property type="component" value="Unassembled WGS sequence"/>
</dbReference>
<sequence>MEYLFDSLPFVATAFGIPQYLPQIRKLRRTRDPAGVSWSWAALAGVNNAAWFAYFAASGYWTALVPSTAATLLATTVAVLLTGLGCGSARAAAAVCAWAALLAGAAAVAGTRGLGTLLVAAAAVQVLPSVVTAYRTRRPTGVSAGTWLLTLGEVCCWATYGLYRGDPRLIALGATGITASLLMLARIRYTGGPAVPSAASRVAAG</sequence>
<dbReference type="Gene3D" id="1.20.1280.290">
    <property type="match status" value="2"/>
</dbReference>
<keyword evidence="1" id="KW-1133">Transmembrane helix</keyword>
<feature type="transmembrane region" description="Helical" evidence="1">
    <location>
        <begin position="35"/>
        <end position="57"/>
    </location>
</feature>
<reference evidence="2 3" key="1">
    <citation type="submission" date="2020-08" db="EMBL/GenBank/DDBJ databases">
        <title>Sequencing the genomes of 1000 actinobacteria strains.</title>
        <authorList>
            <person name="Klenk H.-P."/>
        </authorList>
    </citation>
    <scope>NUCLEOTIDE SEQUENCE [LARGE SCALE GENOMIC DNA]</scope>
    <source>
        <strain evidence="2 3">DSM 43149</strain>
    </source>
</reference>
<keyword evidence="3" id="KW-1185">Reference proteome</keyword>
<dbReference type="AlphaFoldDB" id="A0A7W7I0R6"/>
<keyword evidence="1" id="KW-0812">Transmembrane</keyword>
<protein>
    <submittedName>
        <fullName evidence="2">Uncharacterized protein with PQ loop repeat</fullName>
    </submittedName>
</protein>
<name>A0A7W7I0R6_9ACTN</name>